<evidence type="ECO:0000256" key="1">
    <source>
        <dbReference type="ARBA" id="ARBA00009477"/>
    </source>
</evidence>
<dbReference type="NCBIfam" id="TIGR01730">
    <property type="entry name" value="RND_mfp"/>
    <property type="match status" value="1"/>
</dbReference>
<dbReference type="AlphaFoldDB" id="A3K0T7"/>
<dbReference type="InterPro" id="IPR058625">
    <property type="entry name" value="MdtA-like_BSH"/>
</dbReference>
<dbReference type="PANTHER" id="PTHR30469:SF15">
    <property type="entry name" value="HLYD FAMILY OF SECRETION PROTEINS"/>
    <property type="match status" value="1"/>
</dbReference>
<dbReference type="PANTHER" id="PTHR30469">
    <property type="entry name" value="MULTIDRUG RESISTANCE PROTEIN MDTA"/>
    <property type="match status" value="1"/>
</dbReference>
<dbReference type="Gene3D" id="1.10.287.470">
    <property type="entry name" value="Helix hairpin bin"/>
    <property type="match status" value="1"/>
</dbReference>
<evidence type="ECO:0000256" key="3">
    <source>
        <dbReference type="SAM" id="SignalP"/>
    </source>
</evidence>
<dbReference type="Gene3D" id="2.40.50.100">
    <property type="match status" value="1"/>
</dbReference>
<protein>
    <submittedName>
        <fullName evidence="6">Putative transport transmembrane protein</fullName>
    </submittedName>
</protein>
<dbReference type="InterPro" id="IPR006143">
    <property type="entry name" value="RND_pump_MFP"/>
</dbReference>
<gene>
    <name evidence="6" type="ORF">SSE37_24209</name>
</gene>
<dbReference type="Gene3D" id="2.40.30.170">
    <property type="match status" value="1"/>
</dbReference>
<keyword evidence="6" id="KW-0812">Transmembrane</keyword>
<reference evidence="6 7" key="1">
    <citation type="submission" date="2006-06" db="EMBL/GenBank/DDBJ databases">
        <authorList>
            <person name="Moran M.A."/>
            <person name="Ferriera S."/>
            <person name="Johnson J."/>
            <person name="Kravitz S."/>
            <person name="Beeson K."/>
            <person name="Sutton G."/>
            <person name="Rogers Y.-H."/>
            <person name="Friedman R."/>
            <person name="Frazier M."/>
            <person name="Venter J.C."/>
        </authorList>
    </citation>
    <scope>NUCLEOTIDE SEQUENCE [LARGE SCALE GENOMIC DNA]</scope>
    <source>
        <strain evidence="6 7">E-37</strain>
    </source>
</reference>
<evidence type="ECO:0000259" key="4">
    <source>
        <dbReference type="Pfam" id="PF25917"/>
    </source>
</evidence>
<evidence type="ECO:0000259" key="5">
    <source>
        <dbReference type="Pfam" id="PF25954"/>
    </source>
</evidence>
<dbReference type="GO" id="GO:1990281">
    <property type="term" value="C:efflux pump complex"/>
    <property type="evidence" value="ECO:0007669"/>
    <property type="project" value="TreeGrafter"/>
</dbReference>
<keyword evidence="3" id="KW-0732">Signal</keyword>
<evidence type="ECO:0000313" key="6">
    <source>
        <dbReference type="EMBL" id="EBA09402.1"/>
    </source>
</evidence>
<dbReference type="Proteomes" id="UP000005713">
    <property type="component" value="Unassembled WGS sequence"/>
</dbReference>
<evidence type="ECO:0000256" key="2">
    <source>
        <dbReference type="SAM" id="Coils"/>
    </source>
</evidence>
<accession>A3K0T7</accession>
<dbReference type="Pfam" id="PF25917">
    <property type="entry name" value="BSH_RND"/>
    <property type="match status" value="1"/>
</dbReference>
<dbReference type="EMBL" id="AAYA01000003">
    <property type="protein sequence ID" value="EBA09402.1"/>
    <property type="molecule type" value="Genomic_DNA"/>
</dbReference>
<dbReference type="Pfam" id="PF25954">
    <property type="entry name" value="Beta-barrel_RND_2"/>
    <property type="match status" value="1"/>
</dbReference>
<dbReference type="SUPFAM" id="SSF111369">
    <property type="entry name" value="HlyD-like secretion proteins"/>
    <property type="match status" value="1"/>
</dbReference>
<feature type="domain" description="CusB-like beta-barrel" evidence="5">
    <location>
        <begin position="238"/>
        <end position="302"/>
    </location>
</feature>
<feature type="domain" description="Multidrug resistance protein MdtA-like barrel-sandwich hybrid" evidence="4">
    <location>
        <begin position="63"/>
        <end position="230"/>
    </location>
</feature>
<feature type="coiled-coil region" evidence="2">
    <location>
        <begin position="103"/>
        <end position="144"/>
    </location>
</feature>
<comment type="caution">
    <text evidence="6">The sequence shown here is derived from an EMBL/GenBank/DDBJ whole genome shotgun (WGS) entry which is preliminary data.</text>
</comment>
<feature type="signal peptide" evidence="3">
    <location>
        <begin position="1"/>
        <end position="21"/>
    </location>
</feature>
<organism evidence="6 7">
    <name type="scientific">Sagittula stellata (strain ATCC 700073 / DSM 11524 / E-37)</name>
    <dbReference type="NCBI Taxonomy" id="388399"/>
    <lineage>
        <taxon>Bacteria</taxon>
        <taxon>Pseudomonadati</taxon>
        <taxon>Pseudomonadota</taxon>
        <taxon>Alphaproteobacteria</taxon>
        <taxon>Rhodobacterales</taxon>
        <taxon>Roseobacteraceae</taxon>
        <taxon>Sagittula</taxon>
    </lineage>
</organism>
<dbReference type="eggNOG" id="COG0845">
    <property type="taxonomic scope" value="Bacteria"/>
</dbReference>
<sequence>MRSLTISITVTALLCAFGPLAATRAVAQDDSQTLPAVTVAEVKTASFVQRVPISGNVVARDEVLVDPEVSGHRIAAFEVDIGDEVETGDVLARLDERVLRRQLQLRELALSQAEASLEQARSQVAADQAQLDQANSVLDRAQRLRDSGTGTQASLDDAIAAQAAAQSALTASSDGITVAQSQIEEAKINRDLASDDLDNATITAPVDGIVTARDAQIGSTVSSGQTIFRILRDGAVDVEAEVVETELGQISSGDRAELQIAGIGATVGTVRSIDPTVDPVTRLGVVEIEPEAKEGLRPGLFAGGWIITAERTSLAVPTSAVINDSSTASVLVEKDGTLERREIVAGLIWDDLREVLDGLKEGEHVLARAAGFFSDGDRVRPVTGQGD</sequence>
<evidence type="ECO:0000313" key="7">
    <source>
        <dbReference type="Proteomes" id="UP000005713"/>
    </source>
</evidence>
<proteinExistence type="inferred from homology"/>
<feature type="chain" id="PRO_5002654955" evidence="3">
    <location>
        <begin position="22"/>
        <end position="387"/>
    </location>
</feature>
<comment type="similarity">
    <text evidence="1">Belongs to the membrane fusion protein (MFP) (TC 8.A.1) family.</text>
</comment>
<dbReference type="Gene3D" id="2.40.420.20">
    <property type="match status" value="1"/>
</dbReference>
<keyword evidence="2" id="KW-0175">Coiled coil</keyword>
<dbReference type="OrthoDB" id="7422354at2"/>
<keyword evidence="6" id="KW-0472">Membrane</keyword>
<dbReference type="GO" id="GO:0015562">
    <property type="term" value="F:efflux transmembrane transporter activity"/>
    <property type="evidence" value="ECO:0007669"/>
    <property type="project" value="TreeGrafter"/>
</dbReference>
<name>A3K0T7_SAGS3</name>
<dbReference type="RefSeq" id="WP_005857072.1">
    <property type="nucleotide sequence ID" value="NZ_AAYA01000003.1"/>
</dbReference>
<keyword evidence="7" id="KW-1185">Reference proteome</keyword>
<dbReference type="InterPro" id="IPR058792">
    <property type="entry name" value="Beta-barrel_RND_2"/>
</dbReference>